<accession>A0A066VN66</accession>
<protein>
    <recommendedName>
        <fullName evidence="2">Phytase-like domain-containing protein</fullName>
    </recommendedName>
</protein>
<comment type="caution">
    <text evidence="3">The sequence shown here is derived from an EMBL/GenBank/DDBJ whole genome shotgun (WGS) entry which is preliminary data.</text>
</comment>
<dbReference type="HOGENOM" id="CLU_026803_0_0_1"/>
<reference evidence="3 4" key="1">
    <citation type="submission" date="2014-05" db="EMBL/GenBank/DDBJ databases">
        <title>Draft genome sequence of a rare smut relative, Tilletiaria anomala UBC 951.</title>
        <authorList>
            <consortium name="DOE Joint Genome Institute"/>
            <person name="Toome M."/>
            <person name="Kuo A."/>
            <person name="Henrissat B."/>
            <person name="Lipzen A."/>
            <person name="Tritt A."/>
            <person name="Yoshinaga Y."/>
            <person name="Zane M."/>
            <person name="Barry K."/>
            <person name="Grigoriev I.V."/>
            <person name="Spatafora J.W."/>
            <person name="Aimea M.C."/>
        </authorList>
    </citation>
    <scope>NUCLEOTIDE SEQUENCE [LARGE SCALE GENOMIC DNA]</scope>
    <source>
        <strain evidence="3 4">UBC 951</strain>
    </source>
</reference>
<feature type="domain" description="Phytase-like" evidence="2">
    <location>
        <begin position="166"/>
        <end position="478"/>
    </location>
</feature>
<dbReference type="Proteomes" id="UP000027361">
    <property type="component" value="Unassembled WGS sequence"/>
</dbReference>
<evidence type="ECO:0000256" key="1">
    <source>
        <dbReference type="SAM" id="SignalP"/>
    </source>
</evidence>
<keyword evidence="1" id="KW-0732">Signal</keyword>
<keyword evidence="4" id="KW-1185">Reference proteome</keyword>
<evidence type="ECO:0000313" key="3">
    <source>
        <dbReference type="EMBL" id="KDN43197.1"/>
    </source>
</evidence>
<evidence type="ECO:0000313" key="4">
    <source>
        <dbReference type="Proteomes" id="UP000027361"/>
    </source>
</evidence>
<dbReference type="OMA" id="DYRPRLN"/>
<dbReference type="STRING" id="1037660.A0A066VN66"/>
<dbReference type="PANTHER" id="PTHR37957:SF1">
    <property type="entry name" value="PHYTASE-LIKE DOMAIN-CONTAINING PROTEIN"/>
    <property type="match status" value="1"/>
</dbReference>
<proteinExistence type="predicted"/>
<sequence length="528" mass="55979">MRCRCFSSLVIALLLGVYPSLVSADTTVTFDGRQFVNKGLIAFGRIANDAVDSYGETLGGLGSSIAFPNPKSFQVNLEGTSSGIIRLNSDRGYNVVGVTDYRARSHQFHMNFTASSTSENLALTYQSSTLYRIPKTVTSNGGCLPGKVASCPAGPLLQYTTGLDADSSSGASGSGIQGPNLPLNSYGRYLSVDQEGFAVLLDGALWAISDEYGPYIHFVIPSSGQIVASLRPLNGIVPKDANGADSFTAETQPTSGRADNQGFEALTFDAKTNTLWAMLQSATTQDSNGGDKSLSRNTRMFGWQLALPLLQGIVSGKSALPLPQVQVQLKYEYVVQLPVSDNGKTYAQSEMHVVDSTTFLVLARDGNGLGDTDTKSKYKQADLISTKGATNIAGSKYDNPANPIAPGGTLVAGITPVQYQSFVDLIDATQLAKFGLHNGGVIDQNLIASKLESLALISANDSANPDDYLLVVVSDNDFITTNGHEAGETAQGTGTYQVQAYSDSYAQQYGSQDTQVFVYRLTLPGCAV</sequence>
<gene>
    <name evidence="3" type="ORF">K437DRAFT_153976</name>
</gene>
<evidence type="ECO:0000259" key="2">
    <source>
        <dbReference type="Pfam" id="PF13449"/>
    </source>
</evidence>
<dbReference type="EMBL" id="JMSN01000063">
    <property type="protein sequence ID" value="KDN43197.1"/>
    <property type="molecule type" value="Genomic_DNA"/>
</dbReference>
<dbReference type="RefSeq" id="XP_013242296.1">
    <property type="nucleotide sequence ID" value="XM_013386842.1"/>
</dbReference>
<feature type="chain" id="PRO_5001628289" description="Phytase-like domain-containing protein" evidence="1">
    <location>
        <begin position="25"/>
        <end position="528"/>
    </location>
</feature>
<feature type="signal peptide" evidence="1">
    <location>
        <begin position="1"/>
        <end position="24"/>
    </location>
</feature>
<dbReference type="GeneID" id="25261671"/>
<dbReference type="PANTHER" id="PTHR37957">
    <property type="entry name" value="BLR7070 PROTEIN"/>
    <property type="match status" value="1"/>
</dbReference>
<dbReference type="InterPro" id="IPR027372">
    <property type="entry name" value="Phytase-like_dom"/>
</dbReference>
<dbReference type="OrthoDB" id="425936at2759"/>
<organism evidence="3 4">
    <name type="scientific">Tilletiaria anomala (strain ATCC 24038 / CBS 436.72 / UBC 951)</name>
    <dbReference type="NCBI Taxonomy" id="1037660"/>
    <lineage>
        <taxon>Eukaryota</taxon>
        <taxon>Fungi</taxon>
        <taxon>Dikarya</taxon>
        <taxon>Basidiomycota</taxon>
        <taxon>Ustilaginomycotina</taxon>
        <taxon>Exobasidiomycetes</taxon>
        <taxon>Georgefischeriales</taxon>
        <taxon>Tilletiariaceae</taxon>
        <taxon>Tilletiaria</taxon>
    </lineage>
</organism>
<dbReference type="Pfam" id="PF13449">
    <property type="entry name" value="Phytase-like"/>
    <property type="match status" value="1"/>
</dbReference>
<dbReference type="AlphaFoldDB" id="A0A066VN66"/>
<name>A0A066VN66_TILAU</name>
<dbReference type="InParanoid" id="A0A066VN66"/>